<proteinExistence type="inferred from homology"/>
<dbReference type="SUPFAM" id="SSF140478">
    <property type="entry name" value="LemA-like"/>
    <property type="match status" value="1"/>
</dbReference>
<comment type="subcellular location">
    <subcellularLocation>
        <location evidence="1">Membrane</location>
        <topology evidence="1">Single-pass membrane protein</topology>
    </subcellularLocation>
</comment>
<dbReference type="InterPro" id="IPR023353">
    <property type="entry name" value="LemA-like_dom_sf"/>
</dbReference>
<keyword evidence="4" id="KW-1133">Transmembrane helix</keyword>
<comment type="caution">
    <text evidence="6">The sequence shown here is derived from an EMBL/GenBank/DDBJ whole genome shotgun (WGS) entry which is preliminary data.</text>
</comment>
<comment type="similarity">
    <text evidence="2">Belongs to the LemA family.</text>
</comment>
<evidence type="ECO:0000256" key="2">
    <source>
        <dbReference type="ARBA" id="ARBA00008854"/>
    </source>
</evidence>
<evidence type="ECO:0000256" key="4">
    <source>
        <dbReference type="ARBA" id="ARBA00022989"/>
    </source>
</evidence>
<accession>A0A4Y8AST3</accession>
<dbReference type="PANTHER" id="PTHR34478:SF1">
    <property type="entry name" value="PROTEIN LEMA"/>
    <property type="match status" value="1"/>
</dbReference>
<name>A0A4Y8AST3_9FLAO</name>
<keyword evidence="5" id="KW-0472">Membrane</keyword>
<dbReference type="InterPro" id="IPR007156">
    <property type="entry name" value="MamQ_LemA"/>
</dbReference>
<keyword evidence="3" id="KW-0812">Transmembrane</keyword>
<evidence type="ECO:0000256" key="3">
    <source>
        <dbReference type="ARBA" id="ARBA00022692"/>
    </source>
</evidence>
<dbReference type="AlphaFoldDB" id="A0A4Y8AST3"/>
<reference evidence="6 7" key="1">
    <citation type="journal article" date="2011" name="J. Microbiol.">
        <title>Gramella jeungdoensis sp. nov., isolated from a solar saltern in Korea.</title>
        <authorList>
            <person name="Joung Y."/>
            <person name="Kim H."/>
            <person name="Jang T."/>
            <person name="Ahn T.S."/>
            <person name="Joh K."/>
        </authorList>
    </citation>
    <scope>NUCLEOTIDE SEQUENCE [LARGE SCALE GENOMIC DNA]</scope>
    <source>
        <strain evidence="6 7">KCTC 23123</strain>
    </source>
</reference>
<evidence type="ECO:0000313" key="7">
    <source>
        <dbReference type="Proteomes" id="UP000298517"/>
    </source>
</evidence>
<dbReference type="RefSeq" id="WP_134247309.1">
    <property type="nucleotide sequence ID" value="NZ_SNQI01000002.1"/>
</dbReference>
<keyword evidence="7" id="KW-1185">Reference proteome</keyword>
<gene>
    <name evidence="6" type="ORF">E2488_05280</name>
</gene>
<dbReference type="GO" id="GO:0016020">
    <property type="term" value="C:membrane"/>
    <property type="evidence" value="ECO:0007669"/>
    <property type="project" value="UniProtKB-SubCell"/>
</dbReference>
<evidence type="ECO:0000256" key="1">
    <source>
        <dbReference type="ARBA" id="ARBA00004167"/>
    </source>
</evidence>
<dbReference type="Pfam" id="PF04011">
    <property type="entry name" value="LemA"/>
    <property type="match status" value="1"/>
</dbReference>
<dbReference type="EMBL" id="SNQI01000002">
    <property type="protein sequence ID" value="TEW74939.1"/>
    <property type="molecule type" value="Genomic_DNA"/>
</dbReference>
<evidence type="ECO:0000256" key="5">
    <source>
        <dbReference type="ARBA" id="ARBA00023136"/>
    </source>
</evidence>
<dbReference type="OrthoDB" id="9804152at2"/>
<dbReference type="PANTHER" id="PTHR34478">
    <property type="entry name" value="PROTEIN LEMA"/>
    <property type="match status" value="1"/>
</dbReference>
<dbReference type="Gene3D" id="1.20.1440.20">
    <property type="entry name" value="LemA-like domain"/>
    <property type="match status" value="1"/>
</dbReference>
<organism evidence="6 7">
    <name type="scientific">Gramella jeungdoensis</name>
    <dbReference type="NCBI Taxonomy" id="708091"/>
    <lineage>
        <taxon>Bacteria</taxon>
        <taxon>Pseudomonadati</taxon>
        <taxon>Bacteroidota</taxon>
        <taxon>Flavobacteriia</taxon>
        <taxon>Flavobacteriales</taxon>
        <taxon>Flavobacteriaceae</taxon>
        <taxon>Christiangramia</taxon>
    </lineage>
</organism>
<protein>
    <recommendedName>
        <fullName evidence="8">LemA family protein</fullName>
    </recommendedName>
</protein>
<evidence type="ECO:0000313" key="6">
    <source>
        <dbReference type="EMBL" id="TEW74939.1"/>
    </source>
</evidence>
<sequence>MNLIISNLGILLVLAFLFVKTFNHFVKTNNAVKDAWSNIAVALKYHYNLTPILDETLKGYAQHEKTTLECVIHTRN</sequence>
<dbReference type="Proteomes" id="UP000298517">
    <property type="component" value="Unassembled WGS sequence"/>
</dbReference>
<evidence type="ECO:0008006" key="8">
    <source>
        <dbReference type="Google" id="ProtNLM"/>
    </source>
</evidence>